<dbReference type="AlphaFoldDB" id="A0A5B8RIR9"/>
<dbReference type="Gene3D" id="1.20.120.10">
    <property type="entry name" value="Cytochrome c/b562"/>
    <property type="match status" value="1"/>
</dbReference>
<reference evidence="1" key="1">
    <citation type="submission" date="2019-06" db="EMBL/GenBank/DDBJ databases">
        <authorList>
            <person name="Murdoch R.W."/>
            <person name="Fathepure B."/>
        </authorList>
    </citation>
    <scope>NUCLEOTIDE SEQUENCE</scope>
</reference>
<name>A0A5B8RIR9_9ZZZZ</name>
<dbReference type="GO" id="GO:0005506">
    <property type="term" value="F:iron ion binding"/>
    <property type="evidence" value="ECO:0007669"/>
    <property type="project" value="InterPro"/>
</dbReference>
<proteinExistence type="predicted"/>
<dbReference type="EMBL" id="MN079296">
    <property type="protein sequence ID" value="QEA07612.1"/>
    <property type="molecule type" value="Genomic_DNA"/>
</dbReference>
<protein>
    <recommendedName>
        <fullName evidence="2">Cytochrome C</fullName>
    </recommendedName>
</protein>
<accession>A0A5B8RIR9</accession>
<dbReference type="InterPro" id="IPR010980">
    <property type="entry name" value="Cyt_c/b562"/>
</dbReference>
<gene>
    <name evidence="1" type="ORF">KBTEX_03971</name>
</gene>
<dbReference type="SUPFAM" id="SSF47175">
    <property type="entry name" value="Cytochromes"/>
    <property type="match status" value="1"/>
</dbReference>
<evidence type="ECO:0000313" key="1">
    <source>
        <dbReference type="EMBL" id="QEA07612.1"/>
    </source>
</evidence>
<dbReference type="GO" id="GO:0020037">
    <property type="term" value="F:heme binding"/>
    <property type="evidence" value="ECO:0007669"/>
    <property type="project" value="InterPro"/>
</dbReference>
<dbReference type="GO" id="GO:0009055">
    <property type="term" value="F:electron transfer activity"/>
    <property type="evidence" value="ECO:0007669"/>
    <property type="project" value="InterPro"/>
</dbReference>
<evidence type="ECO:0008006" key="2">
    <source>
        <dbReference type="Google" id="ProtNLM"/>
    </source>
</evidence>
<dbReference type="GO" id="GO:0022900">
    <property type="term" value="P:electron transport chain"/>
    <property type="evidence" value="ECO:0007669"/>
    <property type="project" value="InterPro"/>
</dbReference>
<organism evidence="1">
    <name type="scientific">uncultured organism</name>
    <dbReference type="NCBI Taxonomy" id="155900"/>
    <lineage>
        <taxon>unclassified sequences</taxon>
        <taxon>environmental samples</taxon>
    </lineage>
</organism>
<sequence length="168" mass="18719">MPVLRHPRLFATAITTVLAIAVGSAAFGQASVTPNLTDKLDRLLRQEMRSVQSAMGRIHTAIVTGDHESVRQNAQRIHDSFILKRSLTSQDRKDLKAAVPPGFIKLDREFHDISADLARAGQRRDTAKELHVYERMTRNCVQCHDRYASGRFPDVRAPSGDQSSASSR</sequence>